<sequence>MKKVLKILGLGLAAIVVILIVTLVVINSSDIPSYEVETIAFEHKSSPEAIARGKKLSQMLCANCHMDMSTRKLTGKRMKDVPAEFGEIFSQNITQDETYGIGTWTDGELVYLLRTGIKRDGQYAPPYMAKLPHMADEDINAIIAFLRSDDRMVQAEQKADIPPKPSLLTKILCKVAFKPFPMPEETIPLPDTANTIELGKYLAHNLDCYSCHSADFKSNNYLDPPLSTGYFAGGNPTLDMEGRVKVTPNLTPDQETGIGSWSKEKFIQAVRFGQKEGEQALTYPMMPYIQLTEYEVGAIYDYLMTIPAINNKVERSIYN</sequence>
<dbReference type="SUPFAM" id="SSF46626">
    <property type="entry name" value="Cytochrome c"/>
    <property type="match status" value="2"/>
</dbReference>
<evidence type="ECO:0000256" key="1">
    <source>
        <dbReference type="ARBA" id="ARBA00022617"/>
    </source>
</evidence>
<feature type="transmembrane region" description="Helical" evidence="5">
    <location>
        <begin position="7"/>
        <end position="26"/>
    </location>
</feature>
<reference evidence="7 8" key="1">
    <citation type="submission" date="2017-06" db="EMBL/GenBank/DDBJ databases">
        <authorList>
            <person name="Kim H.J."/>
            <person name="Triplett B.A."/>
        </authorList>
    </citation>
    <scope>NUCLEOTIDE SEQUENCE [LARGE SCALE GENOMIC DNA]</scope>
    <source>
        <strain evidence="7 8">DSM 19307</strain>
    </source>
</reference>
<dbReference type="OrthoDB" id="9809720at2"/>
<dbReference type="GO" id="GO:0020037">
    <property type="term" value="F:heme binding"/>
    <property type="evidence" value="ECO:0007669"/>
    <property type="project" value="InterPro"/>
</dbReference>
<evidence type="ECO:0000259" key="6">
    <source>
        <dbReference type="PROSITE" id="PS51007"/>
    </source>
</evidence>
<dbReference type="PANTHER" id="PTHR35008">
    <property type="entry name" value="BLL4482 PROTEIN-RELATED"/>
    <property type="match status" value="1"/>
</dbReference>
<evidence type="ECO:0000313" key="8">
    <source>
        <dbReference type="Proteomes" id="UP000198393"/>
    </source>
</evidence>
<dbReference type="Proteomes" id="UP000198393">
    <property type="component" value="Unassembled WGS sequence"/>
</dbReference>
<keyword evidence="5" id="KW-0812">Transmembrane</keyword>
<gene>
    <name evidence="7" type="ORF">SAMN05421640_3148</name>
</gene>
<evidence type="ECO:0000256" key="3">
    <source>
        <dbReference type="ARBA" id="ARBA00023004"/>
    </source>
</evidence>
<dbReference type="InterPro" id="IPR036909">
    <property type="entry name" value="Cyt_c-like_dom_sf"/>
</dbReference>
<dbReference type="PROSITE" id="PS51007">
    <property type="entry name" value="CYTC"/>
    <property type="match status" value="2"/>
</dbReference>
<dbReference type="AlphaFoldDB" id="A0A239LEL7"/>
<dbReference type="Pfam" id="PF00034">
    <property type="entry name" value="Cytochrom_C"/>
    <property type="match status" value="2"/>
</dbReference>
<protein>
    <submittedName>
        <fullName evidence="7">Cytochrome c</fullName>
    </submittedName>
</protein>
<dbReference type="PANTHER" id="PTHR35008:SF4">
    <property type="entry name" value="BLL4482 PROTEIN"/>
    <property type="match status" value="1"/>
</dbReference>
<feature type="domain" description="Cytochrome c" evidence="6">
    <location>
        <begin position="48"/>
        <end position="150"/>
    </location>
</feature>
<evidence type="ECO:0000256" key="2">
    <source>
        <dbReference type="ARBA" id="ARBA00022723"/>
    </source>
</evidence>
<evidence type="ECO:0000313" key="7">
    <source>
        <dbReference type="EMBL" id="SNT28079.1"/>
    </source>
</evidence>
<accession>A0A239LEL7</accession>
<dbReference type="EMBL" id="FZPD01000005">
    <property type="protein sequence ID" value="SNT28079.1"/>
    <property type="molecule type" value="Genomic_DNA"/>
</dbReference>
<keyword evidence="1 4" id="KW-0349">Heme</keyword>
<dbReference type="RefSeq" id="WP_089357824.1">
    <property type="nucleotide sequence ID" value="NZ_FZPD01000005.1"/>
</dbReference>
<keyword evidence="5" id="KW-0472">Membrane</keyword>
<dbReference type="InterPro" id="IPR009056">
    <property type="entry name" value="Cyt_c-like_dom"/>
</dbReference>
<keyword evidence="8" id="KW-1185">Reference proteome</keyword>
<name>A0A239LEL7_EKHLU</name>
<evidence type="ECO:0000256" key="5">
    <source>
        <dbReference type="SAM" id="Phobius"/>
    </source>
</evidence>
<dbReference type="GO" id="GO:0046872">
    <property type="term" value="F:metal ion binding"/>
    <property type="evidence" value="ECO:0007669"/>
    <property type="project" value="UniProtKB-KW"/>
</dbReference>
<dbReference type="Gene3D" id="1.10.760.10">
    <property type="entry name" value="Cytochrome c-like domain"/>
    <property type="match status" value="2"/>
</dbReference>
<organism evidence="7 8">
    <name type="scientific">Ekhidna lutea</name>
    <dbReference type="NCBI Taxonomy" id="447679"/>
    <lineage>
        <taxon>Bacteria</taxon>
        <taxon>Pseudomonadati</taxon>
        <taxon>Bacteroidota</taxon>
        <taxon>Cytophagia</taxon>
        <taxon>Cytophagales</taxon>
        <taxon>Reichenbachiellaceae</taxon>
        <taxon>Ekhidna</taxon>
    </lineage>
</organism>
<keyword evidence="5" id="KW-1133">Transmembrane helix</keyword>
<evidence type="ECO:0000256" key="4">
    <source>
        <dbReference type="PROSITE-ProRule" id="PRU00433"/>
    </source>
</evidence>
<dbReference type="GO" id="GO:0009055">
    <property type="term" value="F:electron transfer activity"/>
    <property type="evidence" value="ECO:0007669"/>
    <property type="project" value="InterPro"/>
</dbReference>
<keyword evidence="3 4" id="KW-0408">Iron</keyword>
<keyword evidence="2 4" id="KW-0479">Metal-binding</keyword>
<feature type="domain" description="Cytochrome c" evidence="6">
    <location>
        <begin position="194"/>
        <end position="307"/>
    </location>
</feature>
<proteinExistence type="predicted"/>
<dbReference type="InterPro" id="IPR051459">
    <property type="entry name" value="Cytochrome_c-type_DH"/>
</dbReference>